<dbReference type="PRINTS" id="PR00723">
    <property type="entry name" value="SUBTILISIN"/>
</dbReference>
<dbReference type="Pfam" id="PF00082">
    <property type="entry name" value="Peptidase_S8"/>
    <property type="match status" value="1"/>
</dbReference>
<keyword evidence="7" id="KW-0732">Signal</keyword>
<dbReference type="InterPro" id="IPR036852">
    <property type="entry name" value="Peptidase_S8/S53_dom_sf"/>
</dbReference>
<proteinExistence type="inferred from homology"/>
<evidence type="ECO:0000313" key="9">
    <source>
        <dbReference type="EMBL" id="KAH7354494.1"/>
    </source>
</evidence>
<evidence type="ECO:0000256" key="7">
    <source>
        <dbReference type="SAM" id="SignalP"/>
    </source>
</evidence>
<dbReference type="GO" id="GO:0006508">
    <property type="term" value="P:proteolysis"/>
    <property type="evidence" value="ECO:0007669"/>
    <property type="project" value="UniProtKB-KW"/>
</dbReference>
<dbReference type="AlphaFoldDB" id="A0A8K0TFP9"/>
<dbReference type="InterPro" id="IPR023827">
    <property type="entry name" value="Peptidase_S8_Asp-AS"/>
</dbReference>
<dbReference type="EMBL" id="JAGPXD010000005">
    <property type="protein sequence ID" value="KAH7354494.1"/>
    <property type="molecule type" value="Genomic_DNA"/>
</dbReference>
<name>A0A8K0TFP9_9PEZI</name>
<accession>A0A8K0TFP9</accession>
<evidence type="ECO:0000313" key="10">
    <source>
        <dbReference type="Proteomes" id="UP000813385"/>
    </source>
</evidence>
<dbReference type="Gene3D" id="3.40.50.200">
    <property type="entry name" value="Peptidase S8/S53 domain"/>
    <property type="match status" value="1"/>
</dbReference>
<feature type="active site" description="Charge relay system" evidence="5">
    <location>
        <position position="192"/>
    </location>
</feature>
<dbReference type="CDD" id="cd07489">
    <property type="entry name" value="Peptidases_S8_5"/>
    <property type="match status" value="1"/>
</dbReference>
<protein>
    <submittedName>
        <fullName evidence="9">Subtilase</fullName>
    </submittedName>
</protein>
<dbReference type="PROSITE" id="PS00138">
    <property type="entry name" value="SUBTILASE_SER"/>
    <property type="match status" value="1"/>
</dbReference>
<evidence type="ECO:0000256" key="2">
    <source>
        <dbReference type="ARBA" id="ARBA00022670"/>
    </source>
</evidence>
<organism evidence="9 10">
    <name type="scientific">Plectosphaerella cucumerina</name>
    <dbReference type="NCBI Taxonomy" id="40658"/>
    <lineage>
        <taxon>Eukaryota</taxon>
        <taxon>Fungi</taxon>
        <taxon>Dikarya</taxon>
        <taxon>Ascomycota</taxon>
        <taxon>Pezizomycotina</taxon>
        <taxon>Sordariomycetes</taxon>
        <taxon>Hypocreomycetidae</taxon>
        <taxon>Glomerellales</taxon>
        <taxon>Plectosphaerellaceae</taxon>
        <taxon>Plectosphaerella</taxon>
    </lineage>
</organism>
<reference evidence="9" key="1">
    <citation type="journal article" date="2021" name="Nat. Commun.">
        <title>Genetic determinants of endophytism in the Arabidopsis root mycobiome.</title>
        <authorList>
            <person name="Mesny F."/>
            <person name="Miyauchi S."/>
            <person name="Thiergart T."/>
            <person name="Pickel B."/>
            <person name="Atanasova L."/>
            <person name="Karlsson M."/>
            <person name="Huettel B."/>
            <person name="Barry K.W."/>
            <person name="Haridas S."/>
            <person name="Chen C."/>
            <person name="Bauer D."/>
            <person name="Andreopoulos W."/>
            <person name="Pangilinan J."/>
            <person name="LaButti K."/>
            <person name="Riley R."/>
            <person name="Lipzen A."/>
            <person name="Clum A."/>
            <person name="Drula E."/>
            <person name="Henrissat B."/>
            <person name="Kohler A."/>
            <person name="Grigoriev I.V."/>
            <person name="Martin F.M."/>
            <person name="Hacquard S."/>
        </authorList>
    </citation>
    <scope>NUCLEOTIDE SEQUENCE</scope>
    <source>
        <strain evidence="9">MPI-CAGE-AT-0016</strain>
    </source>
</reference>
<keyword evidence="2 5" id="KW-0645">Protease</keyword>
<dbReference type="InterPro" id="IPR023828">
    <property type="entry name" value="Peptidase_S8_Ser-AS"/>
</dbReference>
<keyword evidence="10" id="KW-1185">Reference proteome</keyword>
<gene>
    <name evidence="9" type="ORF">B0T11DRAFT_342556</name>
</gene>
<dbReference type="GO" id="GO:0004252">
    <property type="term" value="F:serine-type endopeptidase activity"/>
    <property type="evidence" value="ECO:0007669"/>
    <property type="project" value="UniProtKB-UniRule"/>
</dbReference>
<feature type="chain" id="PRO_5035419171" evidence="7">
    <location>
        <begin position="17"/>
        <end position="749"/>
    </location>
</feature>
<dbReference type="PROSITE" id="PS51892">
    <property type="entry name" value="SUBTILASE"/>
    <property type="match status" value="1"/>
</dbReference>
<dbReference type="InterPro" id="IPR050131">
    <property type="entry name" value="Peptidase_S8_subtilisin-like"/>
</dbReference>
<comment type="caution">
    <text evidence="9">The sequence shown here is derived from an EMBL/GenBank/DDBJ whole genome shotgun (WGS) entry which is preliminary data.</text>
</comment>
<evidence type="ECO:0000256" key="4">
    <source>
        <dbReference type="ARBA" id="ARBA00022825"/>
    </source>
</evidence>
<sequence>MHLRHLFALLPLGCLAQRSPRDRVDQVNIVPGRFIVEYAHTALRKRQDELALRPDVNVVASFDSSVFAGVSVETDGFDADALESLPDVVRAWPSRLYALPSFVTGRVVDNIDREAAAATHKVTGVDRLHELGIFGKGVKIGVIDTGIAYNHTAFGGGFGQGARVAGGFDFVGEDYPAGDAVPDEDPIDNLGHGSHVAGIAAGKTANFTGVAPEASLYAYKVIGNGDGVSDEIIIQALLRALDDGVDIVTISLGGVNGWADGSWAEVASRLVDEGVVVTAAAGNDGGTGPFFASTGSSGRSVLSIASADTDPELDTIVKPSNFTSWGGLYDLALKPDVAAPGRNILSVSISAPDALVVASGTSMATPYVAGIAALWIGEHGGRSVHGKGLARRLHQRIISSGESLPWIDADGVRSPLDWRAPPAQVGSGLVDAWKVLQYTSHLDFDKIALNDTRNFKSNHPVSVFNGGDEPATYNFEIENSAGLELLGWLDGWRGRTRRVRNTTELQPVELVPRIMLPRSFTLGPGESRTVSVHFDNPSALGWNASALPVYGGSLVVSSSLGEKLAVPFTGLAADLRRELDHVSEPGYPFHNTGPDLIPWSSPAVFGLNLSFAAQDYPKINNMIVWGSREIRWDIYEPGWTETQWSYPPVPGVGGYIGSATTWADADAMDFDPDAPGADANKTISFPIRQRFRSDLFETYYYWFGKLANGTDIVDGRYHVRFAVLKPFGSPQTAEDWQVLSAPEIEIRRV</sequence>
<dbReference type="InterPro" id="IPR013783">
    <property type="entry name" value="Ig-like_fold"/>
</dbReference>
<feature type="signal peptide" evidence="7">
    <location>
        <begin position="1"/>
        <end position="16"/>
    </location>
</feature>
<dbReference type="InterPro" id="IPR000209">
    <property type="entry name" value="Peptidase_S8/S53_dom"/>
</dbReference>
<dbReference type="OrthoDB" id="10256524at2759"/>
<comment type="similarity">
    <text evidence="1 5 6">Belongs to the peptidase S8 family.</text>
</comment>
<evidence type="ECO:0000256" key="3">
    <source>
        <dbReference type="ARBA" id="ARBA00022801"/>
    </source>
</evidence>
<evidence type="ECO:0000256" key="5">
    <source>
        <dbReference type="PROSITE-ProRule" id="PRU01240"/>
    </source>
</evidence>
<feature type="domain" description="Peptidase S8/S53" evidence="8">
    <location>
        <begin position="135"/>
        <end position="379"/>
    </location>
</feature>
<dbReference type="Gene3D" id="2.60.40.10">
    <property type="entry name" value="Immunoglobulins"/>
    <property type="match status" value="1"/>
</dbReference>
<dbReference type="Proteomes" id="UP000813385">
    <property type="component" value="Unassembled WGS sequence"/>
</dbReference>
<dbReference type="PANTHER" id="PTHR43806">
    <property type="entry name" value="PEPTIDASE S8"/>
    <property type="match status" value="1"/>
</dbReference>
<feature type="active site" description="Charge relay system" evidence="5">
    <location>
        <position position="144"/>
    </location>
</feature>
<evidence type="ECO:0000256" key="6">
    <source>
        <dbReference type="RuleBase" id="RU003355"/>
    </source>
</evidence>
<dbReference type="InterPro" id="IPR034187">
    <property type="entry name" value="Peptidases_S8_5"/>
</dbReference>
<dbReference type="PROSITE" id="PS00137">
    <property type="entry name" value="SUBTILASE_HIS"/>
    <property type="match status" value="1"/>
</dbReference>
<dbReference type="InterPro" id="IPR015500">
    <property type="entry name" value="Peptidase_S8_subtilisin-rel"/>
</dbReference>
<feature type="active site" description="Charge relay system" evidence="5">
    <location>
        <position position="362"/>
    </location>
</feature>
<evidence type="ECO:0000256" key="1">
    <source>
        <dbReference type="ARBA" id="ARBA00011073"/>
    </source>
</evidence>
<keyword evidence="4 5" id="KW-0720">Serine protease</keyword>
<dbReference type="PROSITE" id="PS00136">
    <property type="entry name" value="SUBTILASE_ASP"/>
    <property type="match status" value="1"/>
</dbReference>
<dbReference type="SUPFAM" id="SSF52743">
    <property type="entry name" value="Subtilisin-like"/>
    <property type="match status" value="1"/>
</dbReference>
<dbReference type="InterPro" id="IPR022398">
    <property type="entry name" value="Peptidase_S8_His-AS"/>
</dbReference>
<keyword evidence="3 5" id="KW-0378">Hydrolase</keyword>
<dbReference type="PANTHER" id="PTHR43806:SF66">
    <property type="entry name" value="SERIN ENDOPEPTIDASE"/>
    <property type="match status" value="1"/>
</dbReference>
<evidence type="ECO:0000259" key="8">
    <source>
        <dbReference type="Pfam" id="PF00082"/>
    </source>
</evidence>